<protein>
    <submittedName>
        <fullName evidence="2">Uncharacterized protein</fullName>
    </submittedName>
</protein>
<dbReference type="AlphaFoldDB" id="A0AA39WK52"/>
<comment type="caution">
    <text evidence="2">The sequence shown here is derived from an EMBL/GenBank/DDBJ whole genome shotgun (WGS) entry which is preliminary data.</text>
</comment>
<accession>A0AA39WK52</accession>
<feature type="compositionally biased region" description="Polar residues" evidence="1">
    <location>
        <begin position="24"/>
        <end position="46"/>
    </location>
</feature>
<reference evidence="2" key="1">
    <citation type="submission" date="2023-06" db="EMBL/GenBank/DDBJ databases">
        <title>Genome-scale phylogeny and comparative genomics of the fungal order Sordariales.</title>
        <authorList>
            <consortium name="Lawrence Berkeley National Laboratory"/>
            <person name="Hensen N."/>
            <person name="Bonometti L."/>
            <person name="Westerberg I."/>
            <person name="Brannstrom I.O."/>
            <person name="Guillou S."/>
            <person name="Cros-Aarteil S."/>
            <person name="Calhoun S."/>
            <person name="Haridas S."/>
            <person name="Kuo A."/>
            <person name="Mondo S."/>
            <person name="Pangilinan J."/>
            <person name="Riley R."/>
            <person name="Labutti K."/>
            <person name="Andreopoulos B."/>
            <person name="Lipzen A."/>
            <person name="Chen C."/>
            <person name="Yanf M."/>
            <person name="Daum C."/>
            <person name="Ng V."/>
            <person name="Clum A."/>
            <person name="Steindorff A."/>
            <person name="Ohm R."/>
            <person name="Martin F."/>
            <person name="Silar P."/>
            <person name="Natvig D."/>
            <person name="Lalanne C."/>
            <person name="Gautier V."/>
            <person name="Ament-Velasquez S.L."/>
            <person name="Kruys A."/>
            <person name="Hutchinson M.I."/>
            <person name="Powell A.J."/>
            <person name="Barry K."/>
            <person name="Miller A.N."/>
            <person name="Grigoriev I.V."/>
            <person name="Debuchy R."/>
            <person name="Gladieux P."/>
            <person name="Thoren M.H."/>
            <person name="Johannesson H."/>
        </authorList>
    </citation>
    <scope>NUCLEOTIDE SEQUENCE</scope>
    <source>
        <strain evidence="2">CBS 606.72</strain>
    </source>
</reference>
<sequence length="322" mass="35316">MPGRQTRKRDPFQRIHSWDDGYDYSSNTTPSPGSRNNNTPYFSTPPTGGANRSYYEPDRELPRRSKSQRNPQPEPYNPRRAYPSPPSDYSDSPRDRDRRRPRSPPPYRDRETRSPSPPRRRDRDRDHRPRRPSLETYPTAPPRPNNRPPRSPSPLRHRDRDSRREAPAPTRSGRYRSPSPPRKTPRPSAGDAPRPGLSRSKTTGAAAAAFAKERFNNLNPQWKAAAMAAIQAGGMAALQARKQPGGWNGQKGAKIATAALGAAAMGALKKDKDEGSGGRKGDGKRSSGGGGGGKKSGGVEAIGGALGGFLADQFAKREGKRR</sequence>
<feature type="compositionally biased region" description="Gly residues" evidence="1">
    <location>
        <begin position="286"/>
        <end position="297"/>
    </location>
</feature>
<feature type="compositionally biased region" description="Basic and acidic residues" evidence="1">
    <location>
        <begin position="268"/>
        <end position="285"/>
    </location>
</feature>
<evidence type="ECO:0000313" key="2">
    <source>
        <dbReference type="EMBL" id="KAK0616857.1"/>
    </source>
</evidence>
<feature type="compositionally biased region" description="Basic and acidic residues" evidence="1">
    <location>
        <begin position="8"/>
        <end position="19"/>
    </location>
</feature>
<evidence type="ECO:0000313" key="3">
    <source>
        <dbReference type="Proteomes" id="UP001175000"/>
    </source>
</evidence>
<gene>
    <name evidence="2" type="ORF">B0T14DRAFT_568427</name>
</gene>
<dbReference type="Proteomes" id="UP001175000">
    <property type="component" value="Unassembled WGS sequence"/>
</dbReference>
<organism evidence="2 3">
    <name type="scientific">Immersiella caudata</name>
    <dbReference type="NCBI Taxonomy" id="314043"/>
    <lineage>
        <taxon>Eukaryota</taxon>
        <taxon>Fungi</taxon>
        <taxon>Dikarya</taxon>
        <taxon>Ascomycota</taxon>
        <taxon>Pezizomycotina</taxon>
        <taxon>Sordariomycetes</taxon>
        <taxon>Sordariomycetidae</taxon>
        <taxon>Sordariales</taxon>
        <taxon>Lasiosphaeriaceae</taxon>
        <taxon>Immersiella</taxon>
    </lineage>
</organism>
<proteinExistence type="predicted"/>
<feature type="region of interest" description="Disordered" evidence="1">
    <location>
        <begin position="1"/>
        <end position="205"/>
    </location>
</feature>
<feature type="compositionally biased region" description="Basic and acidic residues" evidence="1">
    <location>
        <begin position="156"/>
        <end position="166"/>
    </location>
</feature>
<feature type="region of interest" description="Disordered" evidence="1">
    <location>
        <begin position="266"/>
        <end position="297"/>
    </location>
</feature>
<feature type="compositionally biased region" description="Pro residues" evidence="1">
    <location>
        <begin position="139"/>
        <end position="152"/>
    </location>
</feature>
<dbReference type="EMBL" id="JAULSU010000005">
    <property type="protein sequence ID" value="KAK0616857.1"/>
    <property type="molecule type" value="Genomic_DNA"/>
</dbReference>
<keyword evidence="3" id="KW-1185">Reference proteome</keyword>
<feature type="compositionally biased region" description="Low complexity" evidence="1">
    <location>
        <begin position="78"/>
        <end position="90"/>
    </location>
</feature>
<name>A0AA39WK52_9PEZI</name>
<feature type="compositionally biased region" description="Basic and acidic residues" evidence="1">
    <location>
        <begin position="107"/>
        <end position="127"/>
    </location>
</feature>
<evidence type="ECO:0000256" key="1">
    <source>
        <dbReference type="SAM" id="MobiDB-lite"/>
    </source>
</evidence>